<comment type="subcellular location">
    <subcellularLocation>
        <location evidence="1">Membrane</location>
        <topology evidence="1">Multi-pass membrane protein</topology>
    </subcellularLocation>
</comment>
<evidence type="ECO:0000256" key="5">
    <source>
        <dbReference type="SAM" id="Phobius"/>
    </source>
</evidence>
<reference evidence="6 7" key="1">
    <citation type="submission" date="2016-10" db="EMBL/GenBank/DDBJ databases">
        <authorList>
            <person name="de Groot N.N."/>
        </authorList>
    </citation>
    <scope>NUCLEOTIDE SEQUENCE [LARGE SCALE GENOMIC DNA]</scope>
    <source>
        <strain evidence="6 7">MAR_2009_71</strain>
    </source>
</reference>
<organism evidence="6 7">
    <name type="scientific">Maribacter dokdonensis</name>
    <dbReference type="NCBI Taxonomy" id="320912"/>
    <lineage>
        <taxon>Bacteria</taxon>
        <taxon>Pseudomonadati</taxon>
        <taxon>Bacteroidota</taxon>
        <taxon>Flavobacteriia</taxon>
        <taxon>Flavobacteriales</taxon>
        <taxon>Flavobacteriaceae</taxon>
        <taxon>Maribacter</taxon>
    </lineage>
</organism>
<gene>
    <name evidence="6" type="ORF">SAMN05192540_0936</name>
</gene>
<dbReference type="Pfam" id="PF02674">
    <property type="entry name" value="Colicin_V"/>
    <property type="match status" value="1"/>
</dbReference>
<feature type="transmembrane region" description="Helical" evidence="5">
    <location>
        <begin position="101"/>
        <end position="122"/>
    </location>
</feature>
<dbReference type="GO" id="GO:0016020">
    <property type="term" value="C:membrane"/>
    <property type="evidence" value="ECO:0007669"/>
    <property type="project" value="UniProtKB-SubCell"/>
</dbReference>
<evidence type="ECO:0000256" key="2">
    <source>
        <dbReference type="ARBA" id="ARBA00022692"/>
    </source>
</evidence>
<feature type="transmembrane region" description="Helical" evidence="5">
    <location>
        <begin position="63"/>
        <end position="81"/>
    </location>
</feature>
<evidence type="ECO:0000313" key="7">
    <source>
        <dbReference type="Proteomes" id="UP000183038"/>
    </source>
</evidence>
<dbReference type="InterPro" id="IPR003825">
    <property type="entry name" value="Colicin-V_CvpA"/>
</dbReference>
<evidence type="ECO:0000256" key="3">
    <source>
        <dbReference type="ARBA" id="ARBA00022989"/>
    </source>
</evidence>
<dbReference type="OrthoDB" id="9799585at2"/>
<feature type="transmembrane region" description="Helical" evidence="5">
    <location>
        <begin position="20"/>
        <end position="42"/>
    </location>
</feature>
<evidence type="ECO:0000256" key="1">
    <source>
        <dbReference type="ARBA" id="ARBA00004141"/>
    </source>
</evidence>
<keyword evidence="3 5" id="KW-1133">Transmembrane helix</keyword>
<keyword evidence="4 5" id="KW-0472">Membrane</keyword>
<evidence type="ECO:0000256" key="4">
    <source>
        <dbReference type="ARBA" id="ARBA00023136"/>
    </source>
</evidence>
<dbReference type="RefSeq" id="WP_074670497.1">
    <property type="nucleotide sequence ID" value="NZ_FNTB01000001.1"/>
</dbReference>
<accession>A0A1H4KIW7</accession>
<sequence>MGLLDILLGLPLIWGLWKGYNNGLFMEIASIVALVAGIFGAIHFSYITGNYLSNHLDWNERNMSIIAFIITLILIIIVVNLAGKLLTKVANFAMLGWLNKIAGGIFGTLKVAILLGAAFIFFDRMDTTLNLLTDETKKESILYQPIKDIGALIFDTVLKTEVMPEESSKESMTI</sequence>
<dbReference type="PANTHER" id="PTHR37306:SF1">
    <property type="entry name" value="COLICIN V PRODUCTION PROTEIN"/>
    <property type="match status" value="1"/>
</dbReference>
<dbReference type="EMBL" id="FNTB01000001">
    <property type="protein sequence ID" value="SEB57862.1"/>
    <property type="molecule type" value="Genomic_DNA"/>
</dbReference>
<dbReference type="AlphaFoldDB" id="A0A1H4KIW7"/>
<proteinExistence type="predicted"/>
<dbReference type="Proteomes" id="UP000183038">
    <property type="component" value="Unassembled WGS sequence"/>
</dbReference>
<keyword evidence="2 5" id="KW-0812">Transmembrane</keyword>
<dbReference type="PANTHER" id="PTHR37306">
    <property type="entry name" value="COLICIN V PRODUCTION PROTEIN"/>
    <property type="match status" value="1"/>
</dbReference>
<name>A0A1H4KIW7_9FLAO</name>
<dbReference type="GO" id="GO:0009403">
    <property type="term" value="P:toxin biosynthetic process"/>
    <property type="evidence" value="ECO:0007669"/>
    <property type="project" value="InterPro"/>
</dbReference>
<protein>
    <submittedName>
        <fullName evidence="6">Membrane protein required for colicin V production</fullName>
    </submittedName>
</protein>
<evidence type="ECO:0000313" key="6">
    <source>
        <dbReference type="EMBL" id="SEB57862.1"/>
    </source>
</evidence>